<proteinExistence type="inferred from homology"/>
<dbReference type="PANTHER" id="PTHR10066:SF67">
    <property type="entry name" value="BETA-GLUCURONIDASE"/>
    <property type="match status" value="1"/>
</dbReference>
<sequence length="376" mass="42701">MVLLVIIAPFVAKLIKFLYHLCAALVTSNHSLIESSANGILYPFESESRNIRSLDGIWNFRLAAENESNNGSTGKWYEQELQKTGPTIPMPVPASYNDITEEKSIRDHVGTVRYDRDFFIPKCWSSKDTKVWIRFGGVHYEAIVYINGKLVVHQEGGHIPFQAEVTSVLKFGEKNLISVAVNNTLTDITVPQGEVTSLQTDNGSIKIQKYTFDFFNYAGIHRPVLLYTTPTTYIDDIYVQTDIHEDNGIIKYSITIGNNNENSSNVLVSVLDRDGNYIIRDVNATEGELVIPQAKLWWPYLMDPEPAYLYSLQCDCKYDSIYTQESAELLGSRLKIGIRKLEWTNDTFTINGKPIYMRGLEDMKILISVEKDMISH</sequence>
<dbReference type="SUPFAM" id="SSF49303">
    <property type="entry name" value="beta-Galactosidase/glucuronidase domain"/>
    <property type="match status" value="1"/>
</dbReference>
<dbReference type="GO" id="GO:0005615">
    <property type="term" value="C:extracellular space"/>
    <property type="evidence" value="ECO:0007669"/>
    <property type="project" value="TreeGrafter"/>
</dbReference>
<dbReference type="PANTHER" id="PTHR10066">
    <property type="entry name" value="BETA-GLUCURONIDASE"/>
    <property type="match status" value="1"/>
</dbReference>
<dbReference type="EMBL" id="JASPKZ010003539">
    <property type="protein sequence ID" value="KAJ9593123.1"/>
    <property type="molecule type" value="Genomic_DNA"/>
</dbReference>
<evidence type="ECO:0000313" key="6">
    <source>
        <dbReference type="EMBL" id="KAJ9593123.1"/>
    </source>
</evidence>
<keyword evidence="3" id="KW-0326">Glycosidase</keyword>
<dbReference type="InterPro" id="IPR006102">
    <property type="entry name" value="Ig-like_GH2"/>
</dbReference>
<accession>A0AAD8A868</accession>
<dbReference type="InterPro" id="IPR008979">
    <property type="entry name" value="Galactose-bd-like_sf"/>
</dbReference>
<reference evidence="6" key="2">
    <citation type="submission" date="2023-05" db="EMBL/GenBank/DDBJ databases">
        <authorList>
            <person name="Fouks B."/>
        </authorList>
    </citation>
    <scope>NUCLEOTIDE SEQUENCE</scope>
    <source>
        <strain evidence="6">Stay&amp;Tobe</strain>
        <tissue evidence="6">Testes</tissue>
    </source>
</reference>
<protein>
    <recommendedName>
        <fullName evidence="8">Beta-glucuronidase</fullName>
    </recommendedName>
</protein>
<dbReference type="GO" id="GO:0019391">
    <property type="term" value="P:glucuronoside catabolic process"/>
    <property type="evidence" value="ECO:0007669"/>
    <property type="project" value="TreeGrafter"/>
</dbReference>
<dbReference type="Pfam" id="PF00703">
    <property type="entry name" value="Glyco_hydro_2"/>
    <property type="match status" value="1"/>
</dbReference>
<keyword evidence="2" id="KW-0378">Hydrolase</keyword>
<dbReference type="GO" id="GO:0004566">
    <property type="term" value="F:beta-glucuronidase activity"/>
    <property type="evidence" value="ECO:0007669"/>
    <property type="project" value="TreeGrafter"/>
</dbReference>
<evidence type="ECO:0000256" key="1">
    <source>
        <dbReference type="ARBA" id="ARBA00007401"/>
    </source>
</evidence>
<evidence type="ECO:0000256" key="2">
    <source>
        <dbReference type="ARBA" id="ARBA00022801"/>
    </source>
</evidence>
<dbReference type="FunFam" id="2.60.120.260:FF:000027">
    <property type="entry name" value="Beta-glucuronidase"/>
    <property type="match status" value="1"/>
</dbReference>
<evidence type="ECO:0000256" key="3">
    <source>
        <dbReference type="ARBA" id="ARBA00023295"/>
    </source>
</evidence>
<reference evidence="6" key="1">
    <citation type="journal article" date="2023" name="IScience">
        <title>Live-bearing cockroach genome reveals convergent evolutionary mechanisms linked to viviparity in insects and beyond.</title>
        <authorList>
            <person name="Fouks B."/>
            <person name="Harrison M.C."/>
            <person name="Mikhailova A.A."/>
            <person name="Marchal E."/>
            <person name="English S."/>
            <person name="Carruthers M."/>
            <person name="Jennings E.C."/>
            <person name="Chiamaka E.L."/>
            <person name="Frigard R.A."/>
            <person name="Pippel M."/>
            <person name="Attardo G.M."/>
            <person name="Benoit J.B."/>
            <person name="Bornberg-Bauer E."/>
            <person name="Tobe S.S."/>
        </authorList>
    </citation>
    <scope>NUCLEOTIDE SEQUENCE</scope>
    <source>
        <strain evidence="6">Stay&amp;Tobe</strain>
    </source>
</reference>
<feature type="domain" description="Glycosyl hydrolases family 2 sugar binding" evidence="5">
    <location>
        <begin position="51"/>
        <end position="230"/>
    </location>
</feature>
<comment type="caution">
    <text evidence="6">The sequence shown here is derived from an EMBL/GenBank/DDBJ whole genome shotgun (WGS) entry which is preliminary data.</text>
</comment>
<evidence type="ECO:0000259" key="4">
    <source>
        <dbReference type="Pfam" id="PF00703"/>
    </source>
</evidence>
<dbReference type="Gene3D" id="2.60.120.260">
    <property type="entry name" value="Galactose-binding domain-like"/>
    <property type="match status" value="1"/>
</dbReference>
<dbReference type="SUPFAM" id="SSF49785">
    <property type="entry name" value="Galactose-binding domain-like"/>
    <property type="match status" value="1"/>
</dbReference>
<dbReference type="GO" id="GO:0030246">
    <property type="term" value="F:carbohydrate binding"/>
    <property type="evidence" value="ECO:0007669"/>
    <property type="project" value="TreeGrafter"/>
</dbReference>
<dbReference type="InterPro" id="IPR036156">
    <property type="entry name" value="Beta-gal/glucu_dom_sf"/>
</dbReference>
<dbReference type="InterPro" id="IPR013783">
    <property type="entry name" value="Ig-like_fold"/>
</dbReference>
<dbReference type="Gene3D" id="2.60.40.10">
    <property type="entry name" value="Immunoglobulins"/>
    <property type="match status" value="1"/>
</dbReference>
<organism evidence="6 7">
    <name type="scientific">Diploptera punctata</name>
    <name type="common">Pacific beetle cockroach</name>
    <dbReference type="NCBI Taxonomy" id="6984"/>
    <lineage>
        <taxon>Eukaryota</taxon>
        <taxon>Metazoa</taxon>
        <taxon>Ecdysozoa</taxon>
        <taxon>Arthropoda</taxon>
        <taxon>Hexapoda</taxon>
        <taxon>Insecta</taxon>
        <taxon>Pterygota</taxon>
        <taxon>Neoptera</taxon>
        <taxon>Polyneoptera</taxon>
        <taxon>Dictyoptera</taxon>
        <taxon>Blattodea</taxon>
        <taxon>Blaberoidea</taxon>
        <taxon>Blaberidae</taxon>
        <taxon>Diplopterinae</taxon>
        <taxon>Diploptera</taxon>
    </lineage>
</organism>
<comment type="similarity">
    <text evidence="1">Belongs to the glycosyl hydrolase 2 family.</text>
</comment>
<dbReference type="Proteomes" id="UP001233999">
    <property type="component" value="Unassembled WGS sequence"/>
</dbReference>
<evidence type="ECO:0008006" key="8">
    <source>
        <dbReference type="Google" id="ProtNLM"/>
    </source>
</evidence>
<dbReference type="FunFam" id="2.60.40.10:FF:000628">
    <property type="entry name" value="Beta-glucuronidase"/>
    <property type="match status" value="1"/>
</dbReference>
<gene>
    <name evidence="6" type="ORF">L9F63_027635</name>
</gene>
<dbReference type="GO" id="GO:0005975">
    <property type="term" value="P:carbohydrate metabolic process"/>
    <property type="evidence" value="ECO:0007669"/>
    <property type="project" value="InterPro"/>
</dbReference>
<keyword evidence="7" id="KW-1185">Reference proteome</keyword>
<dbReference type="AlphaFoldDB" id="A0AAD8A868"/>
<evidence type="ECO:0000259" key="5">
    <source>
        <dbReference type="Pfam" id="PF02837"/>
    </source>
</evidence>
<dbReference type="InterPro" id="IPR006104">
    <property type="entry name" value="Glyco_hydro_2_N"/>
</dbReference>
<dbReference type="Pfam" id="PF02837">
    <property type="entry name" value="Glyco_hydro_2_N"/>
    <property type="match status" value="1"/>
</dbReference>
<feature type="domain" description="Glycoside hydrolase family 2 immunoglobulin-like beta-sandwich" evidence="4">
    <location>
        <begin position="232"/>
        <end position="316"/>
    </location>
</feature>
<evidence type="ECO:0000313" key="7">
    <source>
        <dbReference type="Proteomes" id="UP001233999"/>
    </source>
</evidence>
<name>A0AAD8A868_DIPPU</name>